<keyword evidence="1" id="KW-0282">Flagellum</keyword>
<feature type="non-terminal residue" evidence="1">
    <location>
        <position position="61"/>
    </location>
</feature>
<reference evidence="1 2" key="1">
    <citation type="submission" date="2020-02" db="EMBL/GenBank/DDBJ databases">
        <title>Draft genome sequence of Haematococcus lacustris strain NIES-144.</title>
        <authorList>
            <person name="Morimoto D."/>
            <person name="Nakagawa S."/>
            <person name="Yoshida T."/>
            <person name="Sawayama S."/>
        </authorList>
    </citation>
    <scope>NUCLEOTIDE SEQUENCE [LARGE SCALE GENOMIC DNA]</scope>
    <source>
        <strain evidence="1 2">NIES-144</strain>
    </source>
</reference>
<sequence length="61" mass="6580">MAAVEREVAGPQAPPGCLVCVACLADWNPVCGKLEPHLQQGWWQLQSDSKDVPQGPAARIR</sequence>
<keyword evidence="2" id="KW-1185">Reference proteome</keyword>
<dbReference type="Proteomes" id="UP000485058">
    <property type="component" value="Unassembled WGS sequence"/>
</dbReference>
<organism evidence="1 2">
    <name type="scientific">Haematococcus lacustris</name>
    <name type="common">Green alga</name>
    <name type="synonym">Haematococcus pluvialis</name>
    <dbReference type="NCBI Taxonomy" id="44745"/>
    <lineage>
        <taxon>Eukaryota</taxon>
        <taxon>Viridiplantae</taxon>
        <taxon>Chlorophyta</taxon>
        <taxon>core chlorophytes</taxon>
        <taxon>Chlorophyceae</taxon>
        <taxon>CS clade</taxon>
        <taxon>Chlamydomonadales</taxon>
        <taxon>Haematococcaceae</taxon>
        <taxon>Haematococcus</taxon>
    </lineage>
</organism>
<dbReference type="AlphaFoldDB" id="A0A699ZXZ2"/>
<keyword evidence="1" id="KW-0969">Cilium</keyword>
<proteinExistence type="predicted"/>
<evidence type="ECO:0000313" key="1">
    <source>
        <dbReference type="EMBL" id="GFH23616.1"/>
    </source>
</evidence>
<dbReference type="EMBL" id="BLLF01002315">
    <property type="protein sequence ID" value="GFH23616.1"/>
    <property type="molecule type" value="Genomic_DNA"/>
</dbReference>
<name>A0A699ZXZ2_HAELA</name>
<keyword evidence="1" id="KW-0966">Cell projection</keyword>
<protein>
    <submittedName>
        <fullName evidence="1">Flagellar associated protein</fullName>
    </submittedName>
</protein>
<evidence type="ECO:0000313" key="2">
    <source>
        <dbReference type="Proteomes" id="UP000485058"/>
    </source>
</evidence>
<gene>
    <name evidence="1" type="ORF">HaLaN_21252</name>
</gene>
<comment type="caution">
    <text evidence="1">The sequence shown here is derived from an EMBL/GenBank/DDBJ whole genome shotgun (WGS) entry which is preliminary data.</text>
</comment>
<accession>A0A699ZXZ2</accession>